<dbReference type="Proteomes" id="UP000095287">
    <property type="component" value="Unplaced"/>
</dbReference>
<organism evidence="1 2">
    <name type="scientific">Steinernema glaseri</name>
    <dbReference type="NCBI Taxonomy" id="37863"/>
    <lineage>
        <taxon>Eukaryota</taxon>
        <taxon>Metazoa</taxon>
        <taxon>Ecdysozoa</taxon>
        <taxon>Nematoda</taxon>
        <taxon>Chromadorea</taxon>
        <taxon>Rhabditida</taxon>
        <taxon>Tylenchina</taxon>
        <taxon>Panagrolaimomorpha</taxon>
        <taxon>Strongyloidoidea</taxon>
        <taxon>Steinernematidae</taxon>
        <taxon>Steinernema</taxon>
    </lineage>
</organism>
<dbReference type="GO" id="GO:0090251">
    <property type="term" value="P:protein localization involved in establishment of planar polarity"/>
    <property type="evidence" value="ECO:0007669"/>
    <property type="project" value="TreeGrafter"/>
</dbReference>
<dbReference type="PANTHER" id="PTHR15176:SF1">
    <property type="entry name" value="NEPHROCYSTIN-1"/>
    <property type="match status" value="1"/>
</dbReference>
<accession>A0A1I7ZP22</accession>
<dbReference type="GO" id="GO:0005929">
    <property type="term" value="C:cilium"/>
    <property type="evidence" value="ECO:0007669"/>
    <property type="project" value="TreeGrafter"/>
</dbReference>
<keyword evidence="1" id="KW-1185">Reference proteome</keyword>
<evidence type="ECO:0000313" key="1">
    <source>
        <dbReference type="Proteomes" id="UP000095287"/>
    </source>
</evidence>
<proteinExistence type="predicted"/>
<dbReference type="PANTHER" id="PTHR15176">
    <property type="entry name" value="NEPHROCYSTIN"/>
    <property type="match status" value="1"/>
</dbReference>
<evidence type="ECO:0000313" key="2">
    <source>
        <dbReference type="WBParaSite" id="L893_g28209.t1"/>
    </source>
</evidence>
<sequence length="256" mass="29303">MFRPQYNPQFFVRSNYRMQKVVLMMELFITLKKPGSPISHARTFSAELCLLDDTQQSLLRNGTRHIVMEASNTNFKDAPIITLSITDIPQKHVGLCDMLPDVVVWNPSYFKLCAAYRVCLGYFVRNRADPTSADATFDAVLGLFPRLCDQPDMLDLLMALCQKKKLNFSTMNESFMENFNNIFVFSAFGINQLATLPKYDLWDEPGLKRREEILTTFLTTLLVSSQNPLKFQTETRVRPIDIHSFAVDLCGPHAID</sequence>
<dbReference type="WBParaSite" id="L893_g28209.t1">
    <property type="protein sequence ID" value="L893_g28209.t1"/>
    <property type="gene ID" value="L893_g28209"/>
</dbReference>
<reference evidence="2" key="1">
    <citation type="submission" date="2016-11" db="UniProtKB">
        <authorList>
            <consortium name="WormBaseParasite"/>
        </authorList>
    </citation>
    <scope>IDENTIFICATION</scope>
</reference>
<dbReference type="InterPro" id="IPR039687">
    <property type="entry name" value="NPHP1"/>
</dbReference>
<dbReference type="AlphaFoldDB" id="A0A1I7ZP22"/>
<name>A0A1I7ZP22_9BILA</name>
<dbReference type="GO" id="GO:0005737">
    <property type="term" value="C:cytoplasm"/>
    <property type="evidence" value="ECO:0007669"/>
    <property type="project" value="TreeGrafter"/>
</dbReference>
<protein>
    <submittedName>
        <fullName evidence="2">DZF domain-containing protein</fullName>
    </submittedName>
</protein>